<comment type="similarity">
    <text evidence="1">Belongs to the LysR transcriptional regulatory family.</text>
</comment>
<proteinExistence type="inferred from homology"/>
<evidence type="ECO:0000256" key="4">
    <source>
        <dbReference type="ARBA" id="ARBA00023163"/>
    </source>
</evidence>
<dbReference type="Pfam" id="PF00126">
    <property type="entry name" value="HTH_1"/>
    <property type="match status" value="1"/>
</dbReference>
<name>A0AB38G2P7_9ENTR</name>
<gene>
    <name evidence="6" type="primary">dmlR_13</name>
    <name evidence="6" type="ORF">NCTC11967_04391</name>
</gene>
<evidence type="ECO:0000256" key="3">
    <source>
        <dbReference type="ARBA" id="ARBA00023125"/>
    </source>
</evidence>
<dbReference type="Gene3D" id="3.40.190.290">
    <property type="match status" value="1"/>
</dbReference>
<sequence>MQMKGELNSIPVFVAAVEAGSFSRAAEQLFLTRSAVTKTIARLESRLGVTLFHRTTRSLRLTEQGAIYYDYCRRALLEMEKAEATLAENRLQVNGSLRVSLPVLFGRLCIAPLLTALAREHEGLQLSLSFSDRLVDIVEEGVDLAIRIGELADSSSLVARQIASHGMVFCASPDYLQAFGEPASAEALVHHHAIGYTRGGRVQKWQAGEAEITPTTRIMMDDMQALKDAAIAGCGIAWLPYWLVREALEQGMLQEVLPGVNTSSWPVYAVWPQSPHLSLNVRVAVERLQSALPEIMAVVEAPTARRSE</sequence>
<dbReference type="InterPro" id="IPR036390">
    <property type="entry name" value="WH_DNA-bd_sf"/>
</dbReference>
<dbReference type="GO" id="GO:0003677">
    <property type="term" value="F:DNA binding"/>
    <property type="evidence" value="ECO:0007669"/>
    <property type="project" value="UniProtKB-KW"/>
</dbReference>
<evidence type="ECO:0000259" key="5">
    <source>
        <dbReference type="PROSITE" id="PS50931"/>
    </source>
</evidence>
<dbReference type="AlphaFoldDB" id="A0AB38G2P7"/>
<dbReference type="InterPro" id="IPR005119">
    <property type="entry name" value="LysR_subst-bd"/>
</dbReference>
<dbReference type="GO" id="GO:0003700">
    <property type="term" value="F:DNA-binding transcription factor activity"/>
    <property type="evidence" value="ECO:0007669"/>
    <property type="project" value="InterPro"/>
</dbReference>
<keyword evidence="3" id="KW-0238">DNA-binding</keyword>
<dbReference type="PROSITE" id="PS50931">
    <property type="entry name" value="HTH_LYSR"/>
    <property type="match status" value="1"/>
</dbReference>
<dbReference type="SUPFAM" id="SSF53850">
    <property type="entry name" value="Periplasmic binding protein-like II"/>
    <property type="match status" value="1"/>
</dbReference>
<evidence type="ECO:0000313" key="7">
    <source>
        <dbReference type="Proteomes" id="UP000251313"/>
    </source>
</evidence>
<evidence type="ECO:0000256" key="2">
    <source>
        <dbReference type="ARBA" id="ARBA00023015"/>
    </source>
</evidence>
<dbReference type="PRINTS" id="PR00039">
    <property type="entry name" value="HTHLYSR"/>
</dbReference>
<dbReference type="FunFam" id="1.10.10.10:FF:000001">
    <property type="entry name" value="LysR family transcriptional regulator"/>
    <property type="match status" value="1"/>
</dbReference>
<dbReference type="Gene3D" id="1.10.10.10">
    <property type="entry name" value="Winged helix-like DNA-binding domain superfamily/Winged helix DNA-binding domain"/>
    <property type="match status" value="1"/>
</dbReference>
<feature type="domain" description="HTH lysR-type" evidence="5">
    <location>
        <begin position="1"/>
        <end position="62"/>
    </location>
</feature>
<dbReference type="Pfam" id="PF03466">
    <property type="entry name" value="LysR_substrate"/>
    <property type="match status" value="1"/>
</dbReference>
<evidence type="ECO:0000256" key="1">
    <source>
        <dbReference type="ARBA" id="ARBA00009437"/>
    </source>
</evidence>
<keyword evidence="2" id="KW-0805">Transcription regulation</keyword>
<keyword evidence="4" id="KW-0804">Transcription</keyword>
<dbReference type="InterPro" id="IPR058163">
    <property type="entry name" value="LysR-type_TF_proteobact-type"/>
</dbReference>
<accession>A0AB38G2P7</accession>
<organism evidence="6 7">
    <name type="scientific">Yokenella regensburgei</name>
    <dbReference type="NCBI Taxonomy" id="158877"/>
    <lineage>
        <taxon>Bacteria</taxon>
        <taxon>Pseudomonadati</taxon>
        <taxon>Pseudomonadota</taxon>
        <taxon>Gammaproteobacteria</taxon>
        <taxon>Enterobacterales</taxon>
        <taxon>Enterobacteriaceae</taxon>
        <taxon>Yokenella</taxon>
    </lineage>
</organism>
<dbReference type="SUPFAM" id="SSF46785">
    <property type="entry name" value="Winged helix' DNA-binding domain"/>
    <property type="match status" value="1"/>
</dbReference>
<dbReference type="EMBL" id="UAVL01000021">
    <property type="protein sequence ID" value="SQA65362.1"/>
    <property type="molecule type" value="Genomic_DNA"/>
</dbReference>
<dbReference type="CDD" id="cd08475">
    <property type="entry name" value="PBP2_CrgA_like_6"/>
    <property type="match status" value="1"/>
</dbReference>
<dbReference type="InterPro" id="IPR036388">
    <property type="entry name" value="WH-like_DNA-bd_sf"/>
</dbReference>
<dbReference type="InterPro" id="IPR000847">
    <property type="entry name" value="LysR_HTH_N"/>
</dbReference>
<evidence type="ECO:0000313" key="6">
    <source>
        <dbReference type="EMBL" id="SQA65362.1"/>
    </source>
</evidence>
<protein>
    <submittedName>
        <fullName evidence="6">D-malate degradation protein R</fullName>
    </submittedName>
</protein>
<dbReference type="PANTHER" id="PTHR30537">
    <property type="entry name" value="HTH-TYPE TRANSCRIPTIONAL REGULATOR"/>
    <property type="match status" value="1"/>
</dbReference>
<dbReference type="Proteomes" id="UP000251313">
    <property type="component" value="Unassembled WGS sequence"/>
</dbReference>
<reference evidence="6 7" key="1">
    <citation type="submission" date="2018-06" db="EMBL/GenBank/DDBJ databases">
        <authorList>
            <consortium name="Pathogen Informatics"/>
            <person name="Doyle S."/>
        </authorList>
    </citation>
    <scope>NUCLEOTIDE SEQUENCE [LARGE SCALE GENOMIC DNA]</scope>
    <source>
        <strain evidence="6 7">NCTC11967</strain>
    </source>
</reference>
<comment type="caution">
    <text evidence="6">The sequence shown here is derived from an EMBL/GenBank/DDBJ whole genome shotgun (WGS) entry which is preliminary data.</text>
</comment>
<dbReference type="PANTHER" id="PTHR30537:SF5">
    <property type="entry name" value="HTH-TYPE TRANSCRIPTIONAL ACTIVATOR TTDR-RELATED"/>
    <property type="match status" value="1"/>
</dbReference>